<evidence type="ECO:0000256" key="1">
    <source>
        <dbReference type="ARBA" id="ARBA00005721"/>
    </source>
</evidence>
<accession>A0A839QM47</accession>
<dbReference type="PANTHER" id="PTHR34297:SF3">
    <property type="entry name" value="ALKALINE SHOCK PROTEIN 23"/>
    <property type="match status" value="1"/>
</dbReference>
<dbReference type="InterPro" id="IPR005531">
    <property type="entry name" value="Asp23"/>
</dbReference>
<sequence>MDIDSQVGDAFMNAGEQDTAGEPETSVLATGVTTVTELAVSKVAAAAARAVPGVHTLGLGANRALGAIRGAVSGTSGPVHGVSSEIGATQAAVDIVLTADYGPALHELAASVRAAVYVAVEQLTSFRVIEVNIEIGDVYVPEPSDEGPRAVEAGSGGTP</sequence>
<comment type="caution">
    <text evidence="2">The sequence shown here is derived from an EMBL/GenBank/DDBJ whole genome shotgun (WGS) entry which is preliminary data.</text>
</comment>
<dbReference type="AlphaFoldDB" id="A0A839QM47"/>
<evidence type="ECO:0000313" key="3">
    <source>
        <dbReference type="Proteomes" id="UP000523000"/>
    </source>
</evidence>
<keyword evidence="3" id="KW-1185">Reference proteome</keyword>
<dbReference type="EMBL" id="JACHVS010000001">
    <property type="protein sequence ID" value="MBB2995086.1"/>
    <property type="molecule type" value="Genomic_DNA"/>
</dbReference>
<gene>
    <name evidence="2" type="ORF">E9229_001277</name>
</gene>
<comment type="similarity">
    <text evidence="1">Belongs to the asp23 family.</text>
</comment>
<organism evidence="2 3">
    <name type="scientific">Paeniglutamicibacter cryotolerans</name>
    <dbReference type="NCBI Taxonomy" id="670079"/>
    <lineage>
        <taxon>Bacteria</taxon>
        <taxon>Bacillati</taxon>
        <taxon>Actinomycetota</taxon>
        <taxon>Actinomycetes</taxon>
        <taxon>Micrococcales</taxon>
        <taxon>Micrococcaceae</taxon>
        <taxon>Paeniglutamicibacter</taxon>
    </lineage>
</organism>
<evidence type="ECO:0000313" key="2">
    <source>
        <dbReference type="EMBL" id="MBB2995086.1"/>
    </source>
</evidence>
<protein>
    <submittedName>
        <fullName evidence="2">Putative alkaline shock family protein YloU</fullName>
    </submittedName>
</protein>
<dbReference type="Proteomes" id="UP000523000">
    <property type="component" value="Unassembled WGS sequence"/>
</dbReference>
<name>A0A839QM47_9MICC</name>
<proteinExistence type="inferred from homology"/>
<dbReference type="Pfam" id="PF03780">
    <property type="entry name" value="Asp23"/>
    <property type="match status" value="1"/>
</dbReference>
<reference evidence="2 3" key="1">
    <citation type="submission" date="2020-08" db="EMBL/GenBank/DDBJ databases">
        <title>Sequencing the genomes of 1000 actinobacteria strains.</title>
        <authorList>
            <person name="Klenk H.-P."/>
        </authorList>
    </citation>
    <scope>NUCLEOTIDE SEQUENCE [LARGE SCALE GENOMIC DNA]</scope>
    <source>
        <strain evidence="2 3">DSM 22826</strain>
    </source>
</reference>
<dbReference type="PANTHER" id="PTHR34297">
    <property type="entry name" value="HYPOTHETICAL CYTOSOLIC PROTEIN-RELATED"/>
    <property type="match status" value="1"/>
</dbReference>